<dbReference type="HOGENOM" id="CLU_045653_1_0_14"/>
<dbReference type="RefSeq" id="WP_026658078.1">
    <property type="nucleotide sequence ID" value="NC_022538.1"/>
</dbReference>
<dbReference type="STRING" id="1318466.BN85406110"/>
<dbReference type="Pfam" id="PF18982">
    <property type="entry name" value="JetA"/>
    <property type="match status" value="1"/>
</dbReference>
<evidence type="ECO:0000313" key="2">
    <source>
        <dbReference type="Proteomes" id="UP000032740"/>
    </source>
</evidence>
<sequence length="462" mass="54505">MAHLFDTIPDTFFSVLSSPNKHIYVDCLFIIFDSIDTMEDAFQGDREFIIHKLQDYFEDKKEAFIVEGEQEIQTTSRQKSVSVINVFKKTGWLGEEELGDYRVSLNLFDYSIRIIEVLKSIKNNEQIEYTGEIYSVYSILKSFTIDEGHAILEQAYLKTNDILRRLKTLKANIYRFYHDITKNQEKNNLQRLLEKLLVDYKQNFFDSAYYNLKTKDSLPRYKRSILESLSKIYENDEHMEKLTESMMIISKQEDYNLAYLKVEARIRTIRDSFEGLDQLINEIDRKNEQYINAAASKILFLTNHSDDLEGILNRLFKIIIEDNNKIDYTQFFNLVSIRNLDDASMFNPRRQRVEAVAEEIFYDEDYITEELKREKIQNLTKHNIYSKVEINKYVLSLLQTDDSLEAIEAPLQTQQDFIRLILVFLYSKSIGVSYDIKLLTNNVTVNDITFQNFVIFKKGVSL</sequence>
<reference evidence="1 2" key="1">
    <citation type="journal article" date="2013" name="J. Mol. Microbiol. Biotechnol.">
        <title>Analysis of the Complete Genomes of Acholeplasma brassicae , A. palmae and A. laidlawii and Their Comparison to the Obligate Parasites from ' Candidatus Phytoplasma'.</title>
        <authorList>
            <person name="Kube M."/>
            <person name="Siewert C."/>
            <person name="Migdoll A.M."/>
            <person name="Duduk B."/>
            <person name="Holz S."/>
            <person name="Rabus R."/>
            <person name="Seemuller E."/>
            <person name="Mitrovic J."/>
            <person name="Muller I."/>
            <person name="Buttner C."/>
            <person name="Reinhardt R."/>
        </authorList>
    </citation>
    <scope>NUCLEOTIDE SEQUENCE [LARGE SCALE GENOMIC DNA]</scope>
    <source>
        <strain evidence="1 2">J233</strain>
    </source>
</reference>
<protein>
    <submittedName>
        <fullName evidence="1">Uncharacterized protein</fullName>
    </submittedName>
</protein>
<dbReference type="AlphaFoldDB" id="U4KKN7"/>
<keyword evidence="2" id="KW-1185">Reference proteome</keyword>
<dbReference type="OrthoDB" id="9807828at2"/>
<dbReference type="KEGG" id="apal:BN85406110"/>
<dbReference type="Proteomes" id="UP000032740">
    <property type="component" value="Chromosome"/>
</dbReference>
<proteinExistence type="predicted"/>
<dbReference type="InterPro" id="IPR043773">
    <property type="entry name" value="JetA"/>
</dbReference>
<dbReference type="EMBL" id="FO681347">
    <property type="protein sequence ID" value="CCV64188.1"/>
    <property type="molecule type" value="Genomic_DNA"/>
</dbReference>
<organism evidence="1 2">
    <name type="scientific">Alteracholeplasma palmae (strain ATCC 49389 / J233)</name>
    <name type="common">Acholeplasma palmae</name>
    <dbReference type="NCBI Taxonomy" id="1318466"/>
    <lineage>
        <taxon>Bacteria</taxon>
        <taxon>Bacillati</taxon>
        <taxon>Mycoplasmatota</taxon>
        <taxon>Mollicutes</taxon>
        <taxon>Acholeplasmatales</taxon>
        <taxon>Acholeplasmataceae</taxon>
        <taxon>Acholeplasma</taxon>
    </lineage>
</organism>
<evidence type="ECO:0000313" key="1">
    <source>
        <dbReference type="EMBL" id="CCV64188.1"/>
    </source>
</evidence>
<gene>
    <name evidence="1" type="ORF">BN85406110</name>
</gene>
<accession>U4KKN7</accession>
<name>U4KKN7_ALTPJ</name>